<reference evidence="14 15" key="1">
    <citation type="submission" date="2019-01" db="EMBL/GenBank/DDBJ databases">
        <authorList>
            <person name="Zhang S."/>
        </authorList>
    </citation>
    <scope>NUCLEOTIDE SEQUENCE [LARGE SCALE GENOMIC DNA]</scope>
    <source>
        <strain evidence="14 15">1626</strain>
    </source>
</reference>
<feature type="transmembrane region" description="Helical" evidence="13">
    <location>
        <begin position="357"/>
        <end position="375"/>
    </location>
</feature>
<feature type="transmembrane region" description="Helical" evidence="13">
    <location>
        <begin position="35"/>
        <end position="55"/>
    </location>
</feature>
<feature type="transmembrane region" description="Helical" evidence="13">
    <location>
        <begin position="387"/>
        <end position="407"/>
    </location>
</feature>
<dbReference type="Proteomes" id="UP000298681">
    <property type="component" value="Unassembled WGS sequence"/>
</dbReference>
<dbReference type="InterPro" id="IPR003780">
    <property type="entry name" value="COX15/CtaA_fam"/>
</dbReference>
<evidence type="ECO:0000256" key="12">
    <source>
        <dbReference type="SAM" id="MobiDB-lite"/>
    </source>
</evidence>
<keyword evidence="8" id="KW-0350">Heme biosynthesis</keyword>
<keyword evidence="6" id="KW-0560">Oxidoreductase</keyword>
<dbReference type="PANTHER" id="PTHR35457">
    <property type="entry name" value="HEME A SYNTHASE"/>
    <property type="match status" value="1"/>
</dbReference>
<evidence type="ECO:0000256" key="1">
    <source>
        <dbReference type="ARBA" id="ARBA00004141"/>
    </source>
</evidence>
<feature type="region of interest" description="Disordered" evidence="12">
    <location>
        <begin position="1"/>
        <end position="25"/>
    </location>
</feature>
<keyword evidence="9 13" id="KW-0472">Membrane</keyword>
<proteinExistence type="predicted"/>
<gene>
    <name evidence="14" type="ORF">E4582_13015</name>
</gene>
<dbReference type="RefSeq" id="WP_134675227.1">
    <property type="nucleotide sequence ID" value="NZ_SPUH01000002.1"/>
</dbReference>
<keyword evidence="2" id="KW-1003">Cell membrane</keyword>
<feature type="compositionally biased region" description="Pro residues" evidence="12">
    <location>
        <begin position="1"/>
        <end position="18"/>
    </location>
</feature>
<feature type="transmembrane region" description="Helical" evidence="13">
    <location>
        <begin position="329"/>
        <end position="350"/>
    </location>
</feature>
<evidence type="ECO:0000256" key="9">
    <source>
        <dbReference type="ARBA" id="ARBA00023136"/>
    </source>
</evidence>
<dbReference type="EMBL" id="SPUH01000002">
    <property type="protein sequence ID" value="TKS53107.1"/>
    <property type="molecule type" value="Genomic_DNA"/>
</dbReference>
<evidence type="ECO:0000256" key="4">
    <source>
        <dbReference type="ARBA" id="ARBA00022723"/>
    </source>
</evidence>
<evidence type="ECO:0000256" key="3">
    <source>
        <dbReference type="ARBA" id="ARBA00022692"/>
    </source>
</evidence>
<feature type="transmembrane region" description="Helical" evidence="13">
    <location>
        <begin position="129"/>
        <end position="147"/>
    </location>
</feature>
<sequence>MTPATPGAPTPSPPPSRPTRPAASRPTLHRHFHRIAWFAVALTLLVVVFGAFVRLSDAGLSCPDWPTCYGRAAWPKVPEEVAGHAATDIRPLETHKAWREQVHRHIAAILGVLVLGLALLAARRRRHGIAQVVGASALVAAAIPAYMYGHIGAAFALAGAGEAILLLAALRWSNVDLARAAVLTLAVIIFQALLGKWTVTLLLKPVIVMGHLLGGLLTFSLLTWMAWRATHLPIRLAGAHALRVLLWVALAVLGVQIALGGWVSANYAALACGGGGWTTDTAHYIDFPRCVGQWWPPSDFREGFVLWRGIGVDYEGGVLDGGARIAIQMAHRLFAIVAFVSLITAAVQLLRMPGLRGWGVLLALLTVAQVMLGILNVKLALPLSVAVMHNGGAALLLFLLVSLLARVQDAGVGAPTRMAVD</sequence>
<name>A0A4Z1REK6_9GAMM</name>
<dbReference type="InterPro" id="IPR050450">
    <property type="entry name" value="COX15/CtaA_HemeA_synthase"/>
</dbReference>
<evidence type="ECO:0000313" key="15">
    <source>
        <dbReference type="Proteomes" id="UP000298681"/>
    </source>
</evidence>
<comment type="subcellular location">
    <subcellularLocation>
        <location evidence="1">Membrane</location>
        <topology evidence="1">Multi-pass membrane protein</topology>
    </subcellularLocation>
</comment>
<accession>A0A4Z1REK6</accession>
<evidence type="ECO:0000256" key="13">
    <source>
        <dbReference type="SAM" id="Phobius"/>
    </source>
</evidence>
<comment type="caution">
    <text evidence="14">The sequence shown here is derived from an EMBL/GenBank/DDBJ whole genome shotgun (WGS) entry which is preliminary data.</text>
</comment>
<comment type="pathway">
    <text evidence="11">Porphyrin-containing compound metabolism.</text>
</comment>
<keyword evidence="3 13" id="KW-0812">Transmembrane</keyword>
<keyword evidence="4" id="KW-0479">Metal-binding</keyword>
<protein>
    <submittedName>
        <fullName evidence="14">Heme A synthase</fullName>
    </submittedName>
</protein>
<feature type="transmembrane region" description="Helical" evidence="13">
    <location>
        <begin position="239"/>
        <end position="259"/>
    </location>
</feature>
<evidence type="ECO:0000256" key="2">
    <source>
        <dbReference type="ARBA" id="ARBA00022475"/>
    </source>
</evidence>
<evidence type="ECO:0000256" key="8">
    <source>
        <dbReference type="ARBA" id="ARBA00023133"/>
    </source>
</evidence>
<dbReference type="GO" id="GO:0016020">
    <property type="term" value="C:membrane"/>
    <property type="evidence" value="ECO:0007669"/>
    <property type="project" value="UniProtKB-SubCell"/>
</dbReference>
<feature type="transmembrane region" description="Helical" evidence="13">
    <location>
        <begin position="102"/>
        <end position="122"/>
    </location>
</feature>
<evidence type="ECO:0000313" key="14">
    <source>
        <dbReference type="EMBL" id="TKS53107.1"/>
    </source>
</evidence>
<dbReference type="PANTHER" id="PTHR35457:SF1">
    <property type="entry name" value="HEME A SYNTHASE"/>
    <property type="match status" value="1"/>
</dbReference>
<dbReference type="GO" id="GO:0006784">
    <property type="term" value="P:heme A biosynthetic process"/>
    <property type="evidence" value="ECO:0007669"/>
    <property type="project" value="InterPro"/>
</dbReference>
<keyword evidence="7" id="KW-0408">Iron</keyword>
<evidence type="ECO:0000256" key="11">
    <source>
        <dbReference type="ARBA" id="ARBA00023444"/>
    </source>
</evidence>
<evidence type="ECO:0000256" key="5">
    <source>
        <dbReference type="ARBA" id="ARBA00022989"/>
    </source>
</evidence>
<evidence type="ECO:0000256" key="10">
    <source>
        <dbReference type="ARBA" id="ARBA00023157"/>
    </source>
</evidence>
<feature type="transmembrane region" description="Helical" evidence="13">
    <location>
        <begin position="206"/>
        <end position="227"/>
    </location>
</feature>
<keyword evidence="10" id="KW-1015">Disulfide bond</keyword>
<keyword evidence="15" id="KW-1185">Reference proteome</keyword>
<dbReference type="GO" id="GO:0016491">
    <property type="term" value="F:oxidoreductase activity"/>
    <property type="evidence" value="ECO:0007669"/>
    <property type="project" value="UniProtKB-KW"/>
</dbReference>
<organism evidence="14 15">
    <name type="scientific">Luteimonas yindakuii</name>
    <dbReference type="NCBI Taxonomy" id="2565782"/>
    <lineage>
        <taxon>Bacteria</taxon>
        <taxon>Pseudomonadati</taxon>
        <taxon>Pseudomonadota</taxon>
        <taxon>Gammaproteobacteria</taxon>
        <taxon>Lysobacterales</taxon>
        <taxon>Lysobacteraceae</taxon>
        <taxon>Luteimonas</taxon>
    </lineage>
</organism>
<dbReference type="Pfam" id="PF02628">
    <property type="entry name" value="COX15-CtaA"/>
    <property type="match status" value="1"/>
</dbReference>
<dbReference type="GO" id="GO:0046872">
    <property type="term" value="F:metal ion binding"/>
    <property type="evidence" value="ECO:0007669"/>
    <property type="project" value="UniProtKB-KW"/>
</dbReference>
<evidence type="ECO:0000256" key="7">
    <source>
        <dbReference type="ARBA" id="ARBA00023004"/>
    </source>
</evidence>
<keyword evidence="5 13" id="KW-1133">Transmembrane helix</keyword>
<feature type="transmembrane region" description="Helical" evidence="13">
    <location>
        <begin position="153"/>
        <end position="170"/>
    </location>
</feature>
<evidence type="ECO:0000256" key="6">
    <source>
        <dbReference type="ARBA" id="ARBA00023002"/>
    </source>
</evidence>
<dbReference type="AlphaFoldDB" id="A0A4Z1REK6"/>
<feature type="transmembrane region" description="Helical" evidence="13">
    <location>
        <begin position="177"/>
        <end position="194"/>
    </location>
</feature>